<dbReference type="OrthoDB" id="3949537at2"/>
<dbReference type="Proteomes" id="UP000279994">
    <property type="component" value="Unassembled WGS sequence"/>
</dbReference>
<keyword evidence="2 6" id="KW-0812">Transmembrane</keyword>
<protein>
    <submittedName>
        <fullName evidence="8">Cytochrome c biogenesis protein ResB</fullName>
    </submittedName>
</protein>
<evidence type="ECO:0000313" key="8">
    <source>
        <dbReference type="EMBL" id="RNM16811.1"/>
    </source>
</evidence>
<organism evidence="8 9">
    <name type="scientific">Nocardioides pocheonensis</name>
    <dbReference type="NCBI Taxonomy" id="661485"/>
    <lineage>
        <taxon>Bacteria</taxon>
        <taxon>Bacillati</taxon>
        <taxon>Actinomycetota</taxon>
        <taxon>Actinomycetes</taxon>
        <taxon>Propionibacteriales</taxon>
        <taxon>Nocardioidaceae</taxon>
        <taxon>Nocardioides</taxon>
    </lineage>
</organism>
<evidence type="ECO:0000256" key="1">
    <source>
        <dbReference type="ARBA" id="ARBA00004141"/>
    </source>
</evidence>
<reference evidence="8 9" key="1">
    <citation type="submission" date="2018-11" db="EMBL/GenBank/DDBJ databases">
        <authorList>
            <person name="Li F."/>
        </authorList>
    </citation>
    <scope>NUCLEOTIDE SEQUENCE [LARGE SCALE GENOMIC DNA]</scope>
    <source>
        <strain evidence="8 9">Gsoil 818</strain>
    </source>
</reference>
<gene>
    <name evidence="8" type="ORF">EFL26_03955</name>
</gene>
<dbReference type="GO" id="GO:0016020">
    <property type="term" value="C:membrane"/>
    <property type="evidence" value="ECO:0007669"/>
    <property type="project" value="UniProtKB-SubCell"/>
</dbReference>
<keyword evidence="3" id="KW-0201">Cytochrome c-type biogenesis</keyword>
<evidence type="ECO:0000256" key="3">
    <source>
        <dbReference type="ARBA" id="ARBA00022748"/>
    </source>
</evidence>
<comment type="caution">
    <text evidence="8">The sequence shown here is derived from an EMBL/GenBank/DDBJ whole genome shotgun (WGS) entry which is preliminary data.</text>
</comment>
<dbReference type="GO" id="GO:0017004">
    <property type="term" value="P:cytochrome complex assembly"/>
    <property type="evidence" value="ECO:0007669"/>
    <property type="project" value="UniProtKB-KW"/>
</dbReference>
<dbReference type="PANTHER" id="PTHR31566">
    <property type="entry name" value="CYTOCHROME C BIOGENESIS PROTEIN CCS1, CHLOROPLASTIC"/>
    <property type="match status" value="1"/>
</dbReference>
<feature type="transmembrane region" description="Helical" evidence="6">
    <location>
        <begin position="468"/>
        <end position="487"/>
    </location>
</feature>
<evidence type="ECO:0000256" key="2">
    <source>
        <dbReference type="ARBA" id="ARBA00022692"/>
    </source>
</evidence>
<keyword evidence="5 6" id="KW-0472">Membrane</keyword>
<name>A0A3N0GWL9_9ACTN</name>
<evidence type="ECO:0000256" key="6">
    <source>
        <dbReference type="SAM" id="Phobius"/>
    </source>
</evidence>
<evidence type="ECO:0000313" key="9">
    <source>
        <dbReference type="Proteomes" id="UP000279994"/>
    </source>
</evidence>
<feature type="transmembrane region" description="Helical" evidence="6">
    <location>
        <begin position="193"/>
        <end position="214"/>
    </location>
</feature>
<proteinExistence type="predicted"/>
<dbReference type="PANTHER" id="PTHR31566:SF0">
    <property type="entry name" value="CYTOCHROME C BIOGENESIS PROTEIN CCS1, CHLOROPLASTIC"/>
    <property type="match status" value="1"/>
</dbReference>
<keyword evidence="9" id="KW-1185">Reference proteome</keyword>
<evidence type="ECO:0000256" key="5">
    <source>
        <dbReference type="ARBA" id="ARBA00023136"/>
    </source>
</evidence>
<comment type="subcellular location">
    <subcellularLocation>
        <location evidence="1">Membrane</location>
        <topology evidence="1">Multi-pass membrane protein</topology>
    </subcellularLocation>
</comment>
<evidence type="ECO:0000256" key="4">
    <source>
        <dbReference type="ARBA" id="ARBA00022989"/>
    </source>
</evidence>
<sequence>MGSAPADPGAAPLAPREFLRWAWRQLTSMRTALILLFLLALAAVPGSVVPQEAVDATKASQWRENHHTLAPIYQKLGLFSVYDSAWFSAIYLLLMVSLVGCILPRTRVYWKALRARPPAAPRNLSRLPEHRAFETSASPEQVLERARGALRGYRVVSDVAEVSRLAGARTSTTGGEELSLSAERGKLREAGNLLFHLSILVVLVGFAGGALLGYKGGVIVVTGNTFANSLSQYDDFRPGSLFKPSGLAPFDFKVTDFDVTFIKEGREAGMAHKFSAGLDYRTSPGAATRHTRISVNHPLTIDGTKIYLISHGYAPHITVRDATGAIAYSGPVVFLPEDNTFKSWGVVKVPDAQGPSGPEQLGLEGELYPTYAFTDATGPFSAFPDDKNPALSMLAYQGDLGLDDGVPQSVYALDKKGLKPILKPDGKPLRVDLMLNQTVTLPDGMGSVTFDGMSRFVKLQVSRSPGDLVALGGVVLALLGLLGSLFIRPRRVWVKVRRDGGGPDRRTLVEVAGLDRSAGGDLAGEIDQVVASLRGAPQQEPVRDEEQV</sequence>
<feature type="domain" description="ResB-like" evidence="7">
    <location>
        <begin position="29"/>
        <end position="526"/>
    </location>
</feature>
<keyword evidence="4 6" id="KW-1133">Transmembrane helix</keyword>
<evidence type="ECO:0000259" key="7">
    <source>
        <dbReference type="Pfam" id="PF05140"/>
    </source>
</evidence>
<feature type="transmembrane region" description="Helical" evidence="6">
    <location>
        <begin position="85"/>
        <end position="104"/>
    </location>
</feature>
<dbReference type="EMBL" id="RJSF01000007">
    <property type="protein sequence ID" value="RNM16811.1"/>
    <property type="molecule type" value="Genomic_DNA"/>
</dbReference>
<dbReference type="AlphaFoldDB" id="A0A3N0GWL9"/>
<dbReference type="InterPro" id="IPR023494">
    <property type="entry name" value="Cyt_c_bgen_Ccs1/CcsB/ResB"/>
</dbReference>
<accession>A0A3N0GWL9</accession>
<dbReference type="InterPro" id="IPR007816">
    <property type="entry name" value="ResB-like_domain"/>
</dbReference>
<dbReference type="Pfam" id="PF05140">
    <property type="entry name" value="ResB"/>
    <property type="match status" value="1"/>
</dbReference>